<dbReference type="Proteomes" id="UP001568358">
    <property type="component" value="Unassembled WGS sequence"/>
</dbReference>
<sequence>MREPASLYVPHSGSMLLVDTIIDHHDDNGVVETTFTAGSMFADSNGILQPLVFIELLAQGFASLNGYTNHLKDAEKQKGFLVGVKNIRFYDTTAVTVGMTLTAKLQVDIRFDDFTMVHGSLLHESTLLMDGTLKLFIPETT</sequence>
<gene>
    <name evidence="1" type="ORF">AB2Z07_01755</name>
    <name evidence="2" type="ORF">SAMN05660830_00720</name>
</gene>
<evidence type="ECO:0000313" key="4">
    <source>
        <dbReference type="Proteomes" id="UP001568358"/>
    </source>
</evidence>
<proteinExistence type="predicted"/>
<evidence type="ECO:0000313" key="2">
    <source>
        <dbReference type="EMBL" id="SHI70525.1"/>
    </source>
</evidence>
<reference evidence="2 3" key="1">
    <citation type="submission" date="2016-11" db="EMBL/GenBank/DDBJ databases">
        <authorList>
            <person name="Varghese N."/>
            <person name="Submissions S."/>
        </authorList>
    </citation>
    <scope>NUCLEOTIDE SEQUENCE [LARGE SCALE GENOMIC DNA]</scope>
    <source>
        <strain evidence="2 3">DSM 17919</strain>
    </source>
</reference>
<dbReference type="InterPro" id="IPR016776">
    <property type="entry name" value="ApeP-like_dehydratase"/>
</dbReference>
<dbReference type="Pfam" id="PF22817">
    <property type="entry name" value="ApeP-like"/>
    <property type="match status" value="1"/>
</dbReference>
<dbReference type="AlphaFoldDB" id="A0A8G2C7T9"/>
<evidence type="ECO:0000313" key="3">
    <source>
        <dbReference type="Proteomes" id="UP000184001"/>
    </source>
</evidence>
<dbReference type="SUPFAM" id="SSF54637">
    <property type="entry name" value="Thioesterase/thiol ester dehydrase-isomerase"/>
    <property type="match status" value="1"/>
</dbReference>
<keyword evidence="4" id="KW-1185">Reference proteome</keyword>
<evidence type="ECO:0000313" key="1">
    <source>
        <dbReference type="EMBL" id="MEZ6852266.1"/>
    </source>
</evidence>
<dbReference type="EMBL" id="JBFSOO010000001">
    <property type="protein sequence ID" value="MEZ6852266.1"/>
    <property type="molecule type" value="Genomic_DNA"/>
</dbReference>
<dbReference type="InterPro" id="IPR029069">
    <property type="entry name" value="HotDog_dom_sf"/>
</dbReference>
<name>A0A8G2C7T9_9BACT</name>
<protein>
    <submittedName>
        <fullName evidence="1">3-hydroxyacyl-ACP dehydratase</fullName>
    </submittedName>
</protein>
<comment type="caution">
    <text evidence="2">The sequence shown here is derived from an EMBL/GenBank/DDBJ whole genome shotgun (WGS) entry which is preliminary data.</text>
</comment>
<reference evidence="1 4" key="2">
    <citation type="submission" date="2024-07" db="EMBL/GenBank/DDBJ databases">
        <title>Active virus-host system and metabolic interactions in a Lokiarchaeon culture.</title>
        <authorList>
            <person name="Ponce Toledo R.I."/>
            <person name="Rodrigues Oliveira T."/>
            <person name="Schleper C."/>
        </authorList>
    </citation>
    <scope>NUCLEOTIDE SEQUENCE [LARGE SCALE GENOMIC DNA]</scope>
    <source>
        <strain evidence="1 4">B35</strain>
    </source>
</reference>
<dbReference type="RefSeq" id="WP_020001845.1">
    <property type="nucleotide sequence ID" value="NZ_CP192217.1"/>
</dbReference>
<dbReference type="Proteomes" id="UP000184001">
    <property type="component" value="Unassembled WGS sequence"/>
</dbReference>
<accession>A0A8G2C7T9</accession>
<organism evidence="2 3">
    <name type="scientific">Halodesulfovibrio aestuarii</name>
    <dbReference type="NCBI Taxonomy" id="126333"/>
    <lineage>
        <taxon>Bacteria</taxon>
        <taxon>Pseudomonadati</taxon>
        <taxon>Thermodesulfobacteriota</taxon>
        <taxon>Desulfovibrionia</taxon>
        <taxon>Desulfovibrionales</taxon>
        <taxon>Desulfovibrionaceae</taxon>
        <taxon>Halodesulfovibrio</taxon>
    </lineage>
</organism>
<dbReference type="Gene3D" id="3.10.129.10">
    <property type="entry name" value="Hotdog Thioesterase"/>
    <property type="match status" value="1"/>
</dbReference>
<dbReference type="EMBL" id="FQZR01000002">
    <property type="protein sequence ID" value="SHI70525.1"/>
    <property type="molecule type" value="Genomic_DNA"/>
</dbReference>